<dbReference type="EMBL" id="JAATEP010000049">
    <property type="protein sequence ID" value="NJP96436.1"/>
    <property type="molecule type" value="Genomic_DNA"/>
</dbReference>
<dbReference type="InterPro" id="IPR052906">
    <property type="entry name" value="Type_IV_Methyl-Rstrct_Enzyme"/>
</dbReference>
<keyword evidence="4" id="KW-0540">Nuclease</keyword>
<gene>
    <name evidence="4" type="ORF">HCN51_44595</name>
</gene>
<dbReference type="InterPro" id="IPR011335">
    <property type="entry name" value="Restrct_endonuc-II-like"/>
</dbReference>
<feature type="domain" description="Restriction endonuclease type IV Mrr" evidence="2">
    <location>
        <begin position="171"/>
        <end position="285"/>
    </location>
</feature>
<dbReference type="Gene3D" id="3.40.1350.10">
    <property type="match status" value="1"/>
</dbReference>
<reference evidence="4 5" key="1">
    <citation type="submission" date="2020-03" db="EMBL/GenBank/DDBJ databases">
        <title>WGS of actinomycetes isolated from Thailand.</title>
        <authorList>
            <person name="Thawai C."/>
        </authorList>
    </citation>
    <scope>NUCLEOTIDE SEQUENCE [LARGE SCALE GENOMIC DNA]</scope>
    <source>
        <strain evidence="4 5">FMUSA5-5</strain>
    </source>
</reference>
<dbReference type="InterPro" id="IPR007560">
    <property type="entry name" value="Restrct_endonuc_IV_Mrr"/>
</dbReference>
<feature type="domain" description="Restriction system protein Mrr-like N-terminal" evidence="3">
    <location>
        <begin position="21"/>
        <end position="104"/>
    </location>
</feature>
<dbReference type="Proteomes" id="UP000696294">
    <property type="component" value="Unassembled WGS sequence"/>
</dbReference>
<dbReference type="PANTHER" id="PTHR30015">
    <property type="entry name" value="MRR RESTRICTION SYSTEM PROTEIN"/>
    <property type="match status" value="1"/>
</dbReference>
<evidence type="ECO:0000313" key="4">
    <source>
        <dbReference type="EMBL" id="NJP96436.1"/>
    </source>
</evidence>
<dbReference type="Pfam" id="PF04471">
    <property type="entry name" value="Mrr_cat"/>
    <property type="match status" value="1"/>
</dbReference>
<evidence type="ECO:0000259" key="3">
    <source>
        <dbReference type="Pfam" id="PF14338"/>
    </source>
</evidence>
<keyword evidence="4" id="KW-0255">Endonuclease</keyword>
<dbReference type="Pfam" id="PF14338">
    <property type="entry name" value="Mrr_N"/>
    <property type="match status" value="1"/>
</dbReference>
<evidence type="ECO:0000313" key="5">
    <source>
        <dbReference type="Proteomes" id="UP000696294"/>
    </source>
</evidence>
<evidence type="ECO:0000256" key="1">
    <source>
        <dbReference type="SAM" id="MobiDB-lite"/>
    </source>
</evidence>
<feature type="compositionally biased region" description="Polar residues" evidence="1">
    <location>
        <begin position="117"/>
        <end position="133"/>
    </location>
</feature>
<dbReference type="PANTHER" id="PTHR30015:SF7">
    <property type="entry name" value="TYPE IV METHYL-DIRECTED RESTRICTION ENZYME ECOKMRR"/>
    <property type="match status" value="1"/>
</dbReference>
<dbReference type="InterPro" id="IPR011856">
    <property type="entry name" value="tRNA_endonuc-like_dom_sf"/>
</dbReference>
<keyword evidence="5" id="KW-1185">Reference proteome</keyword>
<name>A0ABX1BKY0_9ACTN</name>
<evidence type="ECO:0000259" key="2">
    <source>
        <dbReference type="Pfam" id="PF04471"/>
    </source>
</evidence>
<organism evidence="4 5">
    <name type="scientific">Nonomuraea composti</name>
    <dbReference type="NCBI Taxonomy" id="2720023"/>
    <lineage>
        <taxon>Bacteria</taxon>
        <taxon>Bacillati</taxon>
        <taxon>Actinomycetota</taxon>
        <taxon>Actinomycetes</taxon>
        <taxon>Streptosporangiales</taxon>
        <taxon>Streptosporangiaceae</taxon>
        <taxon>Nonomuraea</taxon>
    </lineage>
</organism>
<dbReference type="GO" id="GO:0004519">
    <property type="term" value="F:endonuclease activity"/>
    <property type="evidence" value="ECO:0007669"/>
    <property type="project" value="UniProtKB-KW"/>
</dbReference>
<proteinExistence type="predicted"/>
<sequence length="312" mass="34726">MELVVSLCHDPPVTDPTVPTYKDLLWPTLTAVRALDGSGSIAEISSKVIESERFSEEQQAILNNKGSKSLLEERIGWARSYLKGMGLLTNSRRVWSLTEYGRTVRLDEIDKLHRDYQQTARNRSRQESNQATEPAQEAVAPLEDELPLPDSSAVESGQEAWREVLREALVAMSPDAFERLSQRLLREAGFYNTHVTKLSGDGGIDGWGKYRISLVSFPVFFQCKRYRQAVGAPEVQAFRGALSGRGDRGLMITTGTFTEPAKKEATRDGAIPIDLIDGDQLCDLLKEYGIGVTTTIRQVEDVVIDTDFLQGM</sequence>
<feature type="region of interest" description="Disordered" evidence="1">
    <location>
        <begin position="117"/>
        <end position="153"/>
    </location>
</feature>
<dbReference type="SUPFAM" id="SSF52980">
    <property type="entry name" value="Restriction endonuclease-like"/>
    <property type="match status" value="1"/>
</dbReference>
<dbReference type="InterPro" id="IPR025745">
    <property type="entry name" value="Mrr-like_N_dom"/>
</dbReference>
<accession>A0ABX1BKY0</accession>
<keyword evidence="4" id="KW-0378">Hydrolase</keyword>
<comment type="caution">
    <text evidence="4">The sequence shown here is derived from an EMBL/GenBank/DDBJ whole genome shotgun (WGS) entry which is preliminary data.</text>
</comment>
<protein>
    <submittedName>
        <fullName evidence="4">Restriction endonuclease</fullName>
    </submittedName>
</protein>